<keyword evidence="13" id="KW-1185">Reference proteome</keyword>
<dbReference type="InterPro" id="IPR001932">
    <property type="entry name" value="PPM-type_phosphatase-like_dom"/>
</dbReference>
<feature type="compositionally biased region" description="Low complexity" evidence="10">
    <location>
        <begin position="400"/>
        <end position="415"/>
    </location>
</feature>
<comment type="cofactor">
    <cofactor evidence="1">
        <name>Mn(2+)</name>
        <dbReference type="ChEBI" id="CHEBI:29035"/>
    </cofactor>
</comment>
<dbReference type="EC" id="3.1.3.16" evidence="3"/>
<evidence type="ECO:0000313" key="12">
    <source>
        <dbReference type="EMBL" id="CAL5228991.1"/>
    </source>
</evidence>
<proteinExistence type="inferred from homology"/>
<keyword evidence="8" id="KW-0464">Manganese</keyword>
<dbReference type="PROSITE" id="PS01032">
    <property type="entry name" value="PPM_1"/>
    <property type="match status" value="1"/>
</dbReference>
<comment type="cofactor">
    <cofactor evidence="2">
        <name>Mg(2+)</name>
        <dbReference type="ChEBI" id="CHEBI:18420"/>
    </cofactor>
</comment>
<dbReference type="InterPro" id="IPR036457">
    <property type="entry name" value="PPM-type-like_dom_sf"/>
</dbReference>
<feature type="region of interest" description="Disordered" evidence="10">
    <location>
        <begin position="400"/>
        <end position="459"/>
    </location>
</feature>
<keyword evidence="6" id="KW-0460">Magnesium</keyword>
<evidence type="ECO:0000256" key="2">
    <source>
        <dbReference type="ARBA" id="ARBA00001946"/>
    </source>
</evidence>
<evidence type="ECO:0000256" key="7">
    <source>
        <dbReference type="ARBA" id="ARBA00022912"/>
    </source>
</evidence>
<organism evidence="12 13">
    <name type="scientific">Coccomyxa viridis</name>
    <dbReference type="NCBI Taxonomy" id="1274662"/>
    <lineage>
        <taxon>Eukaryota</taxon>
        <taxon>Viridiplantae</taxon>
        <taxon>Chlorophyta</taxon>
        <taxon>core chlorophytes</taxon>
        <taxon>Trebouxiophyceae</taxon>
        <taxon>Trebouxiophyceae incertae sedis</taxon>
        <taxon>Coccomyxaceae</taxon>
        <taxon>Coccomyxa</taxon>
    </lineage>
</organism>
<dbReference type="PANTHER" id="PTHR13832:SF840">
    <property type="entry name" value="PROTEIN PHOSPHATASE 2C 60-RELATED"/>
    <property type="match status" value="1"/>
</dbReference>
<feature type="domain" description="PPM-type phosphatase" evidence="11">
    <location>
        <begin position="1"/>
        <end position="391"/>
    </location>
</feature>
<evidence type="ECO:0000256" key="9">
    <source>
        <dbReference type="RuleBase" id="RU003465"/>
    </source>
</evidence>
<protein>
    <recommendedName>
        <fullName evidence="3">protein-serine/threonine phosphatase</fullName>
        <ecNumber evidence="3">3.1.3.16</ecNumber>
    </recommendedName>
</protein>
<dbReference type="SUPFAM" id="SSF81606">
    <property type="entry name" value="PP2C-like"/>
    <property type="match status" value="1"/>
</dbReference>
<evidence type="ECO:0000256" key="8">
    <source>
        <dbReference type="ARBA" id="ARBA00023211"/>
    </source>
</evidence>
<dbReference type="InterPro" id="IPR000222">
    <property type="entry name" value="PP2C_BS"/>
</dbReference>
<dbReference type="InterPro" id="IPR015655">
    <property type="entry name" value="PP2C"/>
</dbReference>
<feature type="compositionally biased region" description="Polar residues" evidence="10">
    <location>
        <begin position="416"/>
        <end position="426"/>
    </location>
</feature>
<comment type="caution">
    <text evidence="12">The sequence shown here is derived from an EMBL/GenBank/DDBJ whole genome shotgun (WGS) entry which is preliminary data.</text>
</comment>
<dbReference type="PANTHER" id="PTHR13832">
    <property type="entry name" value="PROTEIN PHOSPHATASE 2C"/>
    <property type="match status" value="1"/>
</dbReference>
<feature type="region of interest" description="Disordered" evidence="10">
    <location>
        <begin position="86"/>
        <end position="111"/>
    </location>
</feature>
<sequence length="459" mass="48560">MEDAHIASINLGNAPDAAIFGVFDGHGGSEVAKFCQKYLAAEITRLEKYHQGNLPDSLVEVFHRMDSMLKDTHYTAELDALRQTTHDAAASEMQSNAQNHADQGEEDGQVSTSEALDMLRQVLMMRRKQESGEGDSEPQPMVEDFAQNRPDNSGVGEKQCLASANPPAAIAQRQPAVTATPTAAQIAASKEPAPGQPLSVDIPSKDSLPEHHIQAGCTAVVAVVKGNELWVANAGDSRAVLCRGGQALALSEDHKPQSETERNRITAAGGFVSDVGGVSRVNGNLNLSRAIGDLKYKGNEKLAPAEQIITAQPDIVKVELRSEDRFFVLACDGVWDVMSNQEVVQFVSVCLDSGMTLDSIASQLLDACLAPDPRETRGIGCDNMTCCIVLINPEATAASLPPLTTSSSDHSSATTGLLSQRNSDQSPKAGAGQLKAPLSGDDLPPPPGLNMPPQATSVP</sequence>
<keyword evidence="4" id="KW-0479">Metal-binding</keyword>
<dbReference type="Gene3D" id="3.60.40.10">
    <property type="entry name" value="PPM-type phosphatase domain"/>
    <property type="match status" value="2"/>
</dbReference>
<evidence type="ECO:0000256" key="10">
    <source>
        <dbReference type="SAM" id="MobiDB-lite"/>
    </source>
</evidence>
<reference evidence="12 13" key="1">
    <citation type="submission" date="2024-06" db="EMBL/GenBank/DDBJ databases">
        <authorList>
            <person name="Kraege A."/>
            <person name="Thomma B."/>
        </authorList>
    </citation>
    <scope>NUCLEOTIDE SEQUENCE [LARGE SCALE GENOMIC DNA]</scope>
</reference>
<evidence type="ECO:0000256" key="6">
    <source>
        <dbReference type="ARBA" id="ARBA00022842"/>
    </source>
</evidence>
<evidence type="ECO:0000256" key="1">
    <source>
        <dbReference type="ARBA" id="ARBA00001936"/>
    </source>
</evidence>
<keyword evidence="7 9" id="KW-0904">Protein phosphatase</keyword>
<dbReference type="CDD" id="cd00143">
    <property type="entry name" value="PP2Cc"/>
    <property type="match status" value="1"/>
</dbReference>
<accession>A0ABP1G9V2</accession>
<evidence type="ECO:0000256" key="5">
    <source>
        <dbReference type="ARBA" id="ARBA00022801"/>
    </source>
</evidence>
<feature type="compositionally biased region" description="Polar residues" evidence="10">
    <location>
        <begin position="92"/>
        <end position="101"/>
    </location>
</feature>
<comment type="similarity">
    <text evidence="9">Belongs to the PP2C family.</text>
</comment>
<evidence type="ECO:0000313" key="13">
    <source>
        <dbReference type="Proteomes" id="UP001497392"/>
    </source>
</evidence>
<evidence type="ECO:0000256" key="3">
    <source>
        <dbReference type="ARBA" id="ARBA00013081"/>
    </source>
</evidence>
<dbReference type="EMBL" id="CAXHTA020000019">
    <property type="protein sequence ID" value="CAL5228991.1"/>
    <property type="molecule type" value="Genomic_DNA"/>
</dbReference>
<keyword evidence="5 9" id="KW-0378">Hydrolase</keyword>
<feature type="region of interest" description="Disordered" evidence="10">
    <location>
        <begin position="127"/>
        <end position="159"/>
    </location>
</feature>
<dbReference type="Proteomes" id="UP001497392">
    <property type="component" value="Unassembled WGS sequence"/>
</dbReference>
<name>A0ABP1G9V2_9CHLO</name>
<dbReference type="Pfam" id="PF00481">
    <property type="entry name" value="PP2C"/>
    <property type="match status" value="2"/>
</dbReference>
<dbReference type="SMART" id="SM00332">
    <property type="entry name" value="PP2Cc"/>
    <property type="match status" value="1"/>
</dbReference>
<evidence type="ECO:0000256" key="4">
    <source>
        <dbReference type="ARBA" id="ARBA00022723"/>
    </source>
</evidence>
<gene>
    <name evidence="12" type="primary">g12230</name>
    <name evidence="12" type="ORF">VP750_LOCUS10897</name>
</gene>
<dbReference type="PROSITE" id="PS51746">
    <property type="entry name" value="PPM_2"/>
    <property type="match status" value="1"/>
</dbReference>
<evidence type="ECO:0000259" key="11">
    <source>
        <dbReference type="PROSITE" id="PS51746"/>
    </source>
</evidence>